<organism evidence="3 4">
    <name type="scientific">Pseudahrensia aquimaris</name>
    <dbReference type="NCBI Taxonomy" id="744461"/>
    <lineage>
        <taxon>Bacteria</taxon>
        <taxon>Pseudomonadati</taxon>
        <taxon>Pseudomonadota</taxon>
        <taxon>Alphaproteobacteria</taxon>
        <taxon>Hyphomicrobiales</taxon>
        <taxon>Ahrensiaceae</taxon>
        <taxon>Pseudahrensia</taxon>
    </lineage>
</organism>
<sequence>MAQVTVNNGFNATLFDHSISLQLIQTATTFSYSSLTGDIVTLNGTFSYPGGLGTNPIGTLDSVTIDIGNDGTTDLSTDYSTPPTDFSGLFSPQPVFFDSLFQQDDVHDLTGSFVLFSLSGFYSNGGVFGAPSQTVSDTASISGSGAIFGDAIIGGGSNAPTGDDLITVTGLTGDLLVVGDTRYKDASPDTSVYGEDNIADTSSSSSFNLKLIGDFDFTLGNLDGGTINAGIDTITGGLTAVTIIGDGRTLDGRNNSVFAAADILTGSSKADTIIGDIDTLLVDPLGANILHAGGDTIDGGAGDDIIYGDYRVLDPASVVNQGSDTINDGAGNDLIYGQVGDDVLFGGTGSDTIDGGTGRDTANFSLSANAVTVILGMLGADGSAIGNGTDILREIEDVTGSALGDMITGNEAANGLVGGGGDDTLIGGGGNDDYWIDSSDDVILELAGEGYDEVFTDLASYTLGANVERLNFIDGGNHSAKGNALNNRFAGNAGQDTFILDEGGADIFSGGQGQDVFDARLSTNGINIDLATGMHGGDAAGDRFSSIEVFWGSNNAGVGDTMITELARAKFYGFRGDDDLTGGATVDYLDGGVGNDVLNGMGARDGLRGFTGDDTLTGGSDRDYFQYVVAGFDHDTITDFQDGLDYLRIFSNVADEISDFTIAGNGTSSVLLTLNDGTGENTITLNSDDGSNIIIDSGDFLFY</sequence>
<dbReference type="InterPro" id="IPR001343">
    <property type="entry name" value="Hemolysn_Ca-bd"/>
</dbReference>
<comment type="caution">
    <text evidence="3">The sequence shown here is derived from an EMBL/GenBank/DDBJ whole genome shotgun (WGS) entry which is preliminary data.</text>
</comment>
<dbReference type="Gene3D" id="2.150.10.10">
    <property type="entry name" value="Serralysin-like metalloprotease, C-terminal"/>
    <property type="match status" value="3"/>
</dbReference>
<gene>
    <name evidence="3" type="ORF">ACFQ14_05175</name>
</gene>
<name>A0ABW3FDK4_9HYPH</name>
<comment type="subcellular location">
    <subcellularLocation>
        <location evidence="1">Secreted</location>
    </subcellularLocation>
</comment>
<dbReference type="SUPFAM" id="SSF51120">
    <property type="entry name" value="beta-Roll"/>
    <property type="match status" value="2"/>
</dbReference>
<dbReference type="Pfam" id="PF00353">
    <property type="entry name" value="HemolysinCabind"/>
    <property type="match status" value="7"/>
</dbReference>
<dbReference type="InterPro" id="IPR050557">
    <property type="entry name" value="RTX_toxin/Mannuronan_C5-epim"/>
</dbReference>
<keyword evidence="2" id="KW-0964">Secreted</keyword>
<reference evidence="4" key="1">
    <citation type="journal article" date="2019" name="Int. J. Syst. Evol. Microbiol.">
        <title>The Global Catalogue of Microorganisms (GCM) 10K type strain sequencing project: providing services to taxonomists for standard genome sequencing and annotation.</title>
        <authorList>
            <consortium name="The Broad Institute Genomics Platform"/>
            <consortium name="The Broad Institute Genome Sequencing Center for Infectious Disease"/>
            <person name="Wu L."/>
            <person name="Ma J."/>
        </authorList>
    </citation>
    <scope>NUCLEOTIDE SEQUENCE [LARGE SCALE GENOMIC DNA]</scope>
    <source>
        <strain evidence="4">CCUG 60023</strain>
    </source>
</reference>
<protein>
    <submittedName>
        <fullName evidence="3">Beta strand repeat-containing protein</fullName>
    </submittedName>
</protein>
<evidence type="ECO:0000256" key="1">
    <source>
        <dbReference type="ARBA" id="ARBA00004613"/>
    </source>
</evidence>
<dbReference type="RefSeq" id="WP_377211639.1">
    <property type="nucleotide sequence ID" value="NZ_JBHTJV010000003.1"/>
</dbReference>
<proteinExistence type="predicted"/>
<evidence type="ECO:0000313" key="4">
    <source>
        <dbReference type="Proteomes" id="UP001597101"/>
    </source>
</evidence>
<dbReference type="PRINTS" id="PR00313">
    <property type="entry name" value="CABNDNGRPT"/>
</dbReference>
<evidence type="ECO:0000256" key="2">
    <source>
        <dbReference type="ARBA" id="ARBA00022525"/>
    </source>
</evidence>
<dbReference type="PANTHER" id="PTHR38340:SF1">
    <property type="entry name" value="S-LAYER PROTEIN"/>
    <property type="match status" value="1"/>
</dbReference>
<keyword evidence="4" id="KW-1185">Reference proteome</keyword>
<dbReference type="PANTHER" id="PTHR38340">
    <property type="entry name" value="S-LAYER PROTEIN"/>
    <property type="match status" value="1"/>
</dbReference>
<dbReference type="InterPro" id="IPR018511">
    <property type="entry name" value="Hemolysin-typ_Ca-bd_CS"/>
</dbReference>
<evidence type="ECO:0000313" key="3">
    <source>
        <dbReference type="EMBL" id="MFD0915793.1"/>
    </source>
</evidence>
<accession>A0ABW3FDK4</accession>
<dbReference type="PROSITE" id="PS00330">
    <property type="entry name" value="HEMOLYSIN_CALCIUM"/>
    <property type="match status" value="3"/>
</dbReference>
<dbReference type="InterPro" id="IPR011049">
    <property type="entry name" value="Serralysin-like_metalloprot_C"/>
</dbReference>
<dbReference type="EMBL" id="JBHTJV010000003">
    <property type="protein sequence ID" value="MFD0915793.1"/>
    <property type="molecule type" value="Genomic_DNA"/>
</dbReference>
<dbReference type="Proteomes" id="UP001597101">
    <property type="component" value="Unassembled WGS sequence"/>
</dbReference>